<keyword evidence="10" id="KW-1185">Reference proteome</keyword>
<dbReference type="RefSeq" id="WP_345578051.1">
    <property type="nucleotide sequence ID" value="NZ_BAAAXF010000036.1"/>
</dbReference>
<comment type="caution">
    <text evidence="9">The sequence shown here is derived from an EMBL/GenBank/DDBJ whole genome shotgun (WGS) entry which is preliminary data.</text>
</comment>
<keyword evidence="3" id="KW-1003">Cell membrane</keyword>
<feature type="transmembrane region" description="Helical" evidence="7">
    <location>
        <begin position="41"/>
        <end position="58"/>
    </location>
</feature>
<name>A0ABP6TSB6_9ACTN</name>
<comment type="similarity">
    <text evidence="2">Belongs to the UPF0702 family.</text>
</comment>
<keyword evidence="4 7" id="KW-0812">Transmembrane</keyword>
<accession>A0ABP6TSB6</accession>
<gene>
    <name evidence="9" type="ORF">GCM10019016_050750</name>
</gene>
<protein>
    <submittedName>
        <fullName evidence="9">DUF421 domain-containing protein</fullName>
    </submittedName>
</protein>
<dbReference type="InterPro" id="IPR007353">
    <property type="entry name" value="DUF421"/>
</dbReference>
<keyword evidence="6 7" id="KW-0472">Membrane</keyword>
<dbReference type="Proteomes" id="UP001501455">
    <property type="component" value="Unassembled WGS sequence"/>
</dbReference>
<evidence type="ECO:0000259" key="8">
    <source>
        <dbReference type="Pfam" id="PF04239"/>
    </source>
</evidence>
<dbReference type="Gene3D" id="3.30.240.20">
    <property type="entry name" value="bsu07140 like domains"/>
    <property type="match status" value="1"/>
</dbReference>
<feature type="transmembrane region" description="Helical" evidence="7">
    <location>
        <begin position="73"/>
        <end position="91"/>
    </location>
</feature>
<evidence type="ECO:0000256" key="2">
    <source>
        <dbReference type="ARBA" id="ARBA00006448"/>
    </source>
</evidence>
<evidence type="ECO:0000256" key="6">
    <source>
        <dbReference type="ARBA" id="ARBA00023136"/>
    </source>
</evidence>
<evidence type="ECO:0000256" key="3">
    <source>
        <dbReference type="ARBA" id="ARBA00022475"/>
    </source>
</evidence>
<dbReference type="InterPro" id="IPR023090">
    <property type="entry name" value="UPF0702_alpha/beta_dom_sf"/>
</dbReference>
<feature type="transmembrane region" description="Helical" evidence="7">
    <location>
        <begin position="6"/>
        <end position="29"/>
    </location>
</feature>
<evidence type="ECO:0000256" key="1">
    <source>
        <dbReference type="ARBA" id="ARBA00004651"/>
    </source>
</evidence>
<reference evidence="10" key="1">
    <citation type="journal article" date="2019" name="Int. J. Syst. Evol. Microbiol.">
        <title>The Global Catalogue of Microorganisms (GCM) 10K type strain sequencing project: providing services to taxonomists for standard genome sequencing and annotation.</title>
        <authorList>
            <consortium name="The Broad Institute Genomics Platform"/>
            <consortium name="The Broad Institute Genome Sequencing Center for Infectious Disease"/>
            <person name="Wu L."/>
            <person name="Ma J."/>
        </authorList>
    </citation>
    <scope>NUCLEOTIDE SEQUENCE [LARGE SCALE GENOMIC DNA]</scope>
    <source>
        <strain evidence="10">JCM 4816</strain>
    </source>
</reference>
<proteinExistence type="inferred from homology"/>
<dbReference type="Pfam" id="PF04239">
    <property type="entry name" value="DUF421"/>
    <property type="match status" value="1"/>
</dbReference>
<keyword evidence="5 7" id="KW-1133">Transmembrane helix</keyword>
<evidence type="ECO:0000256" key="5">
    <source>
        <dbReference type="ARBA" id="ARBA00022989"/>
    </source>
</evidence>
<evidence type="ECO:0000313" key="10">
    <source>
        <dbReference type="Proteomes" id="UP001501455"/>
    </source>
</evidence>
<evidence type="ECO:0000256" key="4">
    <source>
        <dbReference type="ARBA" id="ARBA00022692"/>
    </source>
</evidence>
<dbReference type="EMBL" id="BAAAXF010000036">
    <property type="protein sequence ID" value="GAA3497972.1"/>
    <property type="molecule type" value="Genomic_DNA"/>
</dbReference>
<dbReference type="PANTHER" id="PTHR34582:SF6">
    <property type="entry name" value="UPF0702 TRANSMEMBRANE PROTEIN YCAP"/>
    <property type="match status" value="1"/>
</dbReference>
<organism evidence="9 10">
    <name type="scientific">Streptomyces prasinosporus</name>
    <dbReference type="NCBI Taxonomy" id="68256"/>
    <lineage>
        <taxon>Bacteria</taxon>
        <taxon>Bacillati</taxon>
        <taxon>Actinomycetota</taxon>
        <taxon>Actinomycetes</taxon>
        <taxon>Kitasatosporales</taxon>
        <taxon>Streptomycetaceae</taxon>
        <taxon>Streptomyces</taxon>
        <taxon>Streptomyces albogriseolus group</taxon>
    </lineage>
</organism>
<evidence type="ECO:0000313" key="9">
    <source>
        <dbReference type="EMBL" id="GAA3497972.1"/>
    </source>
</evidence>
<sequence length="173" mass="18949">MPDWNALFALSVPPLELLLRGTVTFLVLLAMMRVIGQRETGGLGISDVLLVVLVATAVDPSLVGESRSVSDGLLLAATIVFWSLVIDALSYRMPHLARVVKARPRPLVEDGRLNRRVMRRELMTEDEVMAQLRLHGVADLSEVTRAYLEPNGMISVIRRGEGEADGPDRPGTP</sequence>
<feature type="domain" description="YetF C-terminal" evidence="8">
    <location>
        <begin position="95"/>
        <end position="161"/>
    </location>
</feature>
<evidence type="ECO:0000256" key="7">
    <source>
        <dbReference type="SAM" id="Phobius"/>
    </source>
</evidence>
<dbReference type="PANTHER" id="PTHR34582">
    <property type="entry name" value="UPF0702 TRANSMEMBRANE PROTEIN YCAP"/>
    <property type="match status" value="1"/>
</dbReference>
<comment type="subcellular location">
    <subcellularLocation>
        <location evidence="1">Cell membrane</location>
        <topology evidence="1">Multi-pass membrane protein</topology>
    </subcellularLocation>
</comment>